<accession>A0ACB9NP23</accession>
<sequence>MSHQNTHGLPETNTIHDCSKPRFNSGTDTTTSMELSNSIPSLFLPEDCIIEILFRIPAKSLLRFIRVSKSWKSLILDPQFVKKQLHRDHQLVPSSPLSQWISGSVKSLLDNPSDPVLDSGLTFEPTHWFEILASCNDLLCCVGVMASSLCFYLYNPSTGWKSRTANFFYPAGRTVFGFGYDDLTHKYKLVSLCLDDPFYFSYGIEVKVCTFVDHDSLRWFRSFSAPTFSLSGDRTSVIGTFLRGTLNWLVEDSVSEFILSFDLRKETFGKVLLPVDKDKNNPCIGVFEDCLYFSADNVGETDFIVWLMKDYGVEDSWTKVYTISYLDYDIKNRLNDEGRIQVISLSEDGDQMLFQIRDCQFALHNSKDNTLKYFEIEGFHGLAISYAESLVQPFDCN</sequence>
<evidence type="ECO:0000313" key="2">
    <source>
        <dbReference type="Proteomes" id="UP000828941"/>
    </source>
</evidence>
<dbReference type="Proteomes" id="UP000828941">
    <property type="component" value="Chromosome 6"/>
</dbReference>
<name>A0ACB9NP23_BAUVA</name>
<evidence type="ECO:0000313" key="1">
    <source>
        <dbReference type="EMBL" id="KAI4338217.1"/>
    </source>
</evidence>
<dbReference type="EMBL" id="CM039431">
    <property type="protein sequence ID" value="KAI4338217.1"/>
    <property type="molecule type" value="Genomic_DNA"/>
</dbReference>
<gene>
    <name evidence="1" type="ORF">L6164_016561</name>
</gene>
<keyword evidence="2" id="KW-1185">Reference proteome</keyword>
<comment type="caution">
    <text evidence="1">The sequence shown here is derived from an EMBL/GenBank/DDBJ whole genome shotgun (WGS) entry which is preliminary data.</text>
</comment>
<protein>
    <submittedName>
        <fullName evidence="1">Uncharacterized protein</fullName>
    </submittedName>
</protein>
<organism evidence="1 2">
    <name type="scientific">Bauhinia variegata</name>
    <name type="common">Purple orchid tree</name>
    <name type="synonym">Phanera variegata</name>
    <dbReference type="NCBI Taxonomy" id="167791"/>
    <lineage>
        <taxon>Eukaryota</taxon>
        <taxon>Viridiplantae</taxon>
        <taxon>Streptophyta</taxon>
        <taxon>Embryophyta</taxon>
        <taxon>Tracheophyta</taxon>
        <taxon>Spermatophyta</taxon>
        <taxon>Magnoliopsida</taxon>
        <taxon>eudicotyledons</taxon>
        <taxon>Gunneridae</taxon>
        <taxon>Pentapetalae</taxon>
        <taxon>rosids</taxon>
        <taxon>fabids</taxon>
        <taxon>Fabales</taxon>
        <taxon>Fabaceae</taxon>
        <taxon>Cercidoideae</taxon>
        <taxon>Cercideae</taxon>
        <taxon>Bauhiniinae</taxon>
        <taxon>Bauhinia</taxon>
    </lineage>
</organism>
<reference evidence="1 2" key="1">
    <citation type="journal article" date="2022" name="DNA Res.">
        <title>Chromosomal-level genome assembly of the orchid tree Bauhinia variegata (Leguminosae; Cercidoideae) supports the allotetraploid origin hypothesis of Bauhinia.</title>
        <authorList>
            <person name="Zhong Y."/>
            <person name="Chen Y."/>
            <person name="Zheng D."/>
            <person name="Pang J."/>
            <person name="Liu Y."/>
            <person name="Luo S."/>
            <person name="Meng S."/>
            <person name="Qian L."/>
            <person name="Wei D."/>
            <person name="Dai S."/>
            <person name="Zhou R."/>
        </authorList>
    </citation>
    <scope>NUCLEOTIDE SEQUENCE [LARGE SCALE GENOMIC DNA]</scope>
    <source>
        <strain evidence="1">BV-YZ2020</strain>
    </source>
</reference>
<proteinExistence type="predicted"/>